<protein>
    <submittedName>
        <fullName evidence="1">Uncharacterized protein</fullName>
    </submittedName>
</protein>
<evidence type="ECO:0000313" key="2">
    <source>
        <dbReference type="Proteomes" id="UP000616769"/>
    </source>
</evidence>
<dbReference type="EMBL" id="JXLN01014212">
    <property type="protein sequence ID" value="KPM09886.1"/>
    <property type="molecule type" value="Genomic_DNA"/>
</dbReference>
<gene>
    <name evidence="1" type="ORF">QR98_0084320</name>
</gene>
<accession>A0A132AFX0</accession>
<sequence length="13" mass="1478">MVAHQTRSCSRTT</sequence>
<proteinExistence type="predicted"/>
<evidence type="ECO:0000313" key="1">
    <source>
        <dbReference type="EMBL" id="KPM09886.1"/>
    </source>
</evidence>
<dbReference type="VEuPathDB" id="VectorBase:SSCA006388"/>
<comment type="caution">
    <text evidence="1">The sequence shown here is derived from an EMBL/GenBank/DDBJ whole genome shotgun (WGS) entry which is preliminary data.</text>
</comment>
<reference evidence="1 2" key="1">
    <citation type="journal article" date="2015" name="Parasit. Vectors">
        <title>Draft genome of the scabies mite.</title>
        <authorList>
            <person name="Rider S.D.Jr."/>
            <person name="Morgan M.S."/>
            <person name="Arlian L.G."/>
        </authorList>
    </citation>
    <scope>NUCLEOTIDE SEQUENCE [LARGE SCALE GENOMIC DNA]</scope>
    <source>
        <strain evidence="1">Arlian Lab</strain>
    </source>
</reference>
<dbReference type="Proteomes" id="UP000616769">
    <property type="component" value="Unassembled WGS sequence"/>
</dbReference>
<organism evidence="1 2">
    <name type="scientific">Sarcoptes scabiei</name>
    <name type="common">Itch mite</name>
    <name type="synonym">Acarus scabiei</name>
    <dbReference type="NCBI Taxonomy" id="52283"/>
    <lineage>
        <taxon>Eukaryota</taxon>
        <taxon>Metazoa</taxon>
        <taxon>Ecdysozoa</taxon>
        <taxon>Arthropoda</taxon>
        <taxon>Chelicerata</taxon>
        <taxon>Arachnida</taxon>
        <taxon>Acari</taxon>
        <taxon>Acariformes</taxon>
        <taxon>Sarcoptiformes</taxon>
        <taxon>Astigmata</taxon>
        <taxon>Psoroptidia</taxon>
        <taxon>Sarcoptoidea</taxon>
        <taxon>Sarcoptidae</taxon>
        <taxon>Sarcoptinae</taxon>
        <taxon>Sarcoptes</taxon>
    </lineage>
</organism>
<name>A0A132AFX0_SARSC</name>